<dbReference type="AlphaFoldDB" id="A0A840YCY1"/>
<keyword evidence="1" id="KW-0732">Signal</keyword>
<accession>A0A840YCY1</accession>
<keyword evidence="3" id="KW-1185">Reference proteome</keyword>
<gene>
    <name evidence="2" type="ORF">FHS87_002011</name>
</gene>
<dbReference type="RefSeq" id="WP_184517144.1">
    <property type="nucleotide sequence ID" value="NZ_JACIJD010000008.1"/>
</dbReference>
<feature type="chain" id="PRO_5032936727" evidence="1">
    <location>
        <begin position="20"/>
        <end position="208"/>
    </location>
</feature>
<dbReference type="Gene3D" id="3.40.50.1240">
    <property type="entry name" value="Phosphoglycerate mutase-like"/>
    <property type="match status" value="1"/>
</dbReference>
<dbReference type="CDD" id="cd07067">
    <property type="entry name" value="HP_PGM_like"/>
    <property type="match status" value="1"/>
</dbReference>
<feature type="signal peptide" evidence="1">
    <location>
        <begin position="1"/>
        <end position="19"/>
    </location>
</feature>
<evidence type="ECO:0000256" key="1">
    <source>
        <dbReference type="SAM" id="SignalP"/>
    </source>
</evidence>
<dbReference type="InterPro" id="IPR013078">
    <property type="entry name" value="His_Pase_superF_clade-1"/>
</dbReference>
<dbReference type="Pfam" id="PF00300">
    <property type="entry name" value="His_Phos_1"/>
    <property type="match status" value="1"/>
</dbReference>
<evidence type="ECO:0000313" key="3">
    <source>
        <dbReference type="Proteomes" id="UP000580654"/>
    </source>
</evidence>
<protein>
    <submittedName>
        <fullName evidence="2">Phosphohistidine phosphatase SixA</fullName>
    </submittedName>
</protein>
<evidence type="ECO:0000313" key="2">
    <source>
        <dbReference type="EMBL" id="MBB5693971.1"/>
    </source>
</evidence>
<dbReference type="EMBL" id="JACIJD010000008">
    <property type="protein sequence ID" value="MBB5693971.1"/>
    <property type="molecule type" value="Genomic_DNA"/>
</dbReference>
<proteinExistence type="predicted"/>
<dbReference type="SUPFAM" id="SSF53254">
    <property type="entry name" value="Phosphoglycerate mutase-like"/>
    <property type="match status" value="1"/>
</dbReference>
<dbReference type="Proteomes" id="UP000580654">
    <property type="component" value="Unassembled WGS sequence"/>
</dbReference>
<name>A0A840YCY1_9PROT</name>
<sequence>MRVPFLVLAGLLAAMPALGQAVPSPAEALLLLRGGGLVLYMRHPATEPGQTDAEALDFADCATQRNLSEAGRRTAAETGAALRAIGIPVRRTVTSEYCRARETAALMGLPGAETEPALNDGGRMLAKGSDTPQAEALRALLRAAPAPGQAVLVVAHRPNLVDAAGSGFADLAEGEIVAFRPAAEPPGFRPVARIRTTDWPALIAAARG</sequence>
<reference evidence="2 3" key="1">
    <citation type="submission" date="2020-08" db="EMBL/GenBank/DDBJ databases">
        <title>Genomic Encyclopedia of Type Strains, Phase IV (KMG-IV): sequencing the most valuable type-strain genomes for metagenomic binning, comparative biology and taxonomic classification.</title>
        <authorList>
            <person name="Goeker M."/>
        </authorList>
    </citation>
    <scope>NUCLEOTIDE SEQUENCE [LARGE SCALE GENOMIC DNA]</scope>
    <source>
        <strain evidence="2 3">DSM 25622</strain>
    </source>
</reference>
<organism evidence="2 3">
    <name type="scientific">Muricoccus pecuniae</name>
    <dbReference type="NCBI Taxonomy" id="693023"/>
    <lineage>
        <taxon>Bacteria</taxon>
        <taxon>Pseudomonadati</taxon>
        <taxon>Pseudomonadota</taxon>
        <taxon>Alphaproteobacteria</taxon>
        <taxon>Acetobacterales</taxon>
        <taxon>Roseomonadaceae</taxon>
        <taxon>Muricoccus</taxon>
    </lineage>
</organism>
<comment type="caution">
    <text evidence="2">The sequence shown here is derived from an EMBL/GenBank/DDBJ whole genome shotgun (WGS) entry which is preliminary data.</text>
</comment>
<dbReference type="InterPro" id="IPR029033">
    <property type="entry name" value="His_PPase_superfam"/>
</dbReference>